<comment type="caution">
    <text evidence="1">The sequence shown here is derived from an EMBL/GenBank/DDBJ whole genome shotgun (WGS) entry which is preliminary data.</text>
</comment>
<dbReference type="AlphaFoldDB" id="A0A6N8JEN7"/>
<dbReference type="RefSeq" id="WP_157301553.1">
    <property type="nucleotide sequence ID" value="NZ_BAAAZB010000004.1"/>
</dbReference>
<sequence length="139" mass="16049">MENYILEEDISVMCITATSFPDGVMAAHEKLHALFPFSTERKYYGLSRPDEQHVIIYKAAVEELIPGEAERLNLEKFILKKGEYISIDIINYMNDIPAIGKAFQELLTDPRIDPNGICVEWYYNKTDLKCMIRILSNQI</sequence>
<reference evidence="1 2" key="1">
    <citation type="submission" date="2019-12" db="EMBL/GenBank/DDBJ databases">
        <title>The draft genomic sequence of strain Chitinophaga oryziterrae JCM 16595.</title>
        <authorList>
            <person name="Zhang X."/>
        </authorList>
    </citation>
    <scope>NUCLEOTIDE SEQUENCE [LARGE SCALE GENOMIC DNA]</scope>
    <source>
        <strain evidence="1 2">JCM 16595</strain>
    </source>
</reference>
<dbReference type="OrthoDB" id="328886at2"/>
<evidence type="ECO:0000313" key="2">
    <source>
        <dbReference type="Proteomes" id="UP000468388"/>
    </source>
</evidence>
<dbReference type="Proteomes" id="UP000468388">
    <property type="component" value="Unassembled WGS sequence"/>
</dbReference>
<accession>A0A6N8JEN7</accession>
<name>A0A6N8JEN7_9BACT</name>
<organism evidence="1 2">
    <name type="scientific">Chitinophaga oryziterrae</name>
    <dbReference type="NCBI Taxonomy" id="1031224"/>
    <lineage>
        <taxon>Bacteria</taxon>
        <taxon>Pseudomonadati</taxon>
        <taxon>Bacteroidota</taxon>
        <taxon>Chitinophagia</taxon>
        <taxon>Chitinophagales</taxon>
        <taxon>Chitinophagaceae</taxon>
        <taxon>Chitinophaga</taxon>
    </lineage>
</organism>
<protein>
    <submittedName>
        <fullName evidence="1">Transcriptional regulator</fullName>
    </submittedName>
</protein>
<dbReference type="EMBL" id="WRXO01000006">
    <property type="protein sequence ID" value="MVT42941.1"/>
    <property type="molecule type" value="Genomic_DNA"/>
</dbReference>
<evidence type="ECO:0000313" key="1">
    <source>
        <dbReference type="EMBL" id="MVT42941.1"/>
    </source>
</evidence>
<keyword evidence="2" id="KW-1185">Reference proteome</keyword>
<proteinExistence type="predicted"/>
<gene>
    <name evidence="1" type="ORF">GO495_20260</name>
</gene>